<dbReference type="AlphaFoldDB" id="A0A8F5GV53"/>
<dbReference type="RefSeq" id="WP_218260981.1">
    <property type="nucleotide sequence ID" value="NZ_CP077715.1"/>
</dbReference>
<dbReference type="GeneID" id="65558746"/>
<gene>
    <name evidence="2" type="ORF">J5U21_00184</name>
</gene>
<dbReference type="Proteomes" id="UP000693941">
    <property type="component" value="Chromosome"/>
</dbReference>
<protein>
    <recommendedName>
        <fullName evidence="1">Ribbon-helix-helix protein CopG domain-containing protein</fullName>
    </recommendedName>
</protein>
<feature type="domain" description="Ribbon-helix-helix protein CopG" evidence="1">
    <location>
        <begin position="10"/>
        <end position="44"/>
    </location>
</feature>
<proteinExistence type="predicted"/>
<evidence type="ECO:0000313" key="3">
    <source>
        <dbReference type="Proteomes" id="UP000693941"/>
    </source>
</evidence>
<dbReference type="EMBL" id="CP077715">
    <property type="protein sequence ID" value="QXJ30541.1"/>
    <property type="molecule type" value="Genomic_DNA"/>
</dbReference>
<reference evidence="2" key="1">
    <citation type="journal article" date="2021" name="Environ. Microbiol.">
        <title>New insights into the diversity and evolution of the archaeal mobilome from three complete genomes of Saccharolobus shibatae.</title>
        <authorList>
            <person name="Medvedeva S."/>
            <person name="Brandt D."/>
            <person name="Cvirkaite-Krupovic V."/>
            <person name="Liu Y."/>
            <person name="Severinov K."/>
            <person name="Ishino S."/>
            <person name="Ishino Y."/>
            <person name="Prangishvili D."/>
            <person name="Kalinowski J."/>
            <person name="Krupovic M."/>
        </authorList>
    </citation>
    <scope>NUCLEOTIDE SEQUENCE</scope>
    <source>
        <strain evidence="2">BEU9</strain>
    </source>
</reference>
<dbReference type="Pfam" id="PF01402">
    <property type="entry name" value="RHH_1"/>
    <property type="match status" value="1"/>
</dbReference>
<name>A0A8F5GV53_9CREN</name>
<evidence type="ECO:0000259" key="1">
    <source>
        <dbReference type="Pfam" id="PF01402"/>
    </source>
</evidence>
<sequence>MAKTRKKILVSVYLDKEDAEALEKVAKEEALTKSTIIRKLVRAYTRRHLKGSS</sequence>
<evidence type="ECO:0000313" key="2">
    <source>
        <dbReference type="EMBL" id="QXJ30541.1"/>
    </source>
</evidence>
<accession>A0A8F5GV53</accession>
<dbReference type="GO" id="GO:0006355">
    <property type="term" value="P:regulation of DNA-templated transcription"/>
    <property type="evidence" value="ECO:0007669"/>
    <property type="project" value="InterPro"/>
</dbReference>
<organism evidence="2 3">
    <name type="scientific">Saccharolobus shibatae</name>
    <dbReference type="NCBI Taxonomy" id="2286"/>
    <lineage>
        <taxon>Archaea</taxon>
        <taxon>Thermoproteota</taxon>
        <taxon>Thermoprotei</taxon>
        <taxon>Sulfolobales</taxon>
        <taxon>Sulfolobaceae</taxon>
        <taxon>Saccharolobus</taxon>
    </lineage>
</organism>
<dbReference type="InterPro" id="IPR002145">
    <property type="entry name" value="CopG"/>
</dbReference>